<feature type="compositionally biased region" description="Basic and acidic residues" evidence="1">
    <location>
        <begin position="30"/>
        <end position="39"/>
    </location>
</feature>
<feature type="non-terminal residue" evidence="2">
    <location>
        <position position="60"/>
    </location>
</feature>
<evidence type="ECO:0000313" key="2">
    <source>
        <dbReference type="EMBL" id="SVA80644.1"/>
    </source>
</evidence>
<sequence length="60" mass="6600">MTKDSRKSTGWFDAELKKAKDDFAALARGDQTRSGEPAKVKSPAPPRTTRSDEPPVERSP</sequence>
<accession>A0A381YUK5</accession>
<dbReference type="EMBL" id="UINC01019088">
    <property type="protein sequence ID" value="SVA80644.1"/>
    <property type="molecule type" value="Genomic_DNA"/>
</dbReference>
<reference evidence="2" key="1">
    <citation type="submission" date="2018-05" db="EMBL/GenBank/DDBJ databases">
        <authorList>
            <person name="Lanie J.A."/>
            <person name="Ng W.-L."/>
            <person name="Kazmierczak K.M."/>
            <person name="Andrzejewski T.M."/>
            <person name="Davidsen T.M."/>
            <person name="Wayne K.J."/>
            <person name="Tettelin H."/>
            <person name="Glass J.I."/>
            <person name="Rusch D."/>
            <person name="Podicherti R."/>
            <person name="Tsui H.-C.T."/>
            <person name="Winkler M.E."/>
        </authorList>
    </citation>
    <scope>NUCLEOTIDE SEQUENCE</scope>
</reference>
<organism evidence="2">
    <name type="scientific">marine metagenome</name>
    <dbReference type="NCBI Taxonomy" id="408172"/>
    <lineage>
        <taxon>unclassified sequences</taxon>
        <taxon>metagenomes</taxon>
        <taxon>ecological metagenomes</taxon>
    </lineage>
</organism>
<feature type="compositionally biased region" description="Basic and acidic residues" evidence="1">
    <location>
        <begin position="49"/>
        <end position="60"/>
    </location>
</feature>
<gene>
    <name evidence="2" type="ORF">METZ01_LOCUS133498</name>
</gene>
<name>A0A381YUK5_9ZZZZ</name>
<feature type="region of interest" description="Disordered" evidence="1">
    <location>
        <begin position="26"/>
        <end position="60"/>
    </location>
</feature>
<proteinExistence type="predicted"/>
<dbReference type="AlphaFoldDB" id="A0A381YUK5"/>
<protein>
    <submittedName>
        <fullName evidence="2">Uncharacterized protein</fullName>
    </submittedName>
</protein>
<evidence type="ECO:0000256" key="1">
    <source>
        <dbReference type="SAM" id="MobiDB-lite"/>
    </source>
</evidence>